<proteinExistence type="predicted"/>
<reference evidence="1" key="1">
    <citation type="journal article" date="2019" name="Sci. Rep.">
        <title>Draft genome of Tanacetum cinerariifolium, the natural source of mosquito coil.</title>
        <authorList>
            <person name="Yamashiro T."/>
            <person name="Shiraishi A."/>
            <person name="Satake H."/>
            <person name="Nakayama K."/>
        </authorList>
    </citation>
    <scope>NUCLEOTIDE SEQUENCE</scope>
</reference>
<organism evidence="1">
    <name type="scientific">Tanacetum cinerariifolium</name>
    <name type="common">Dalmatian daisy</name>
    <name type="synonym">Chrysanthemum cinerariifolium</name>
    <dbReference type="NCBI Taxonomy" id="118510"/>
    <lineage>
        <taxon>Eukaryota</taxon>
        <taxon>Viridiplantae</taxon>
        <taxon>Streptophyta</taxon>
        <taxon>Embryophyta</taxon>
        <taxon>Tracheophyta</taxon>
        <taxon>Spermatophyta</taxon>
        <taxon>Magnoliopsida</taxon>
        <taxon>eudicotyledons</taxon>
        <taxon>Gunneridae</taxon>
        <taxon>Pentapetalae</taxon>
        <taxon>asterids</taxon>
        <taxon>campanulids</taxon>
        <taxon>Asterales</taxon>
        <taxon>Asteraceae</taxon>
        <taxon>Asteroideae</taxon>
        <taxon>Anthemideae</taxon>
        <taxon>Anthemidinae</taxon>
        <taxon>Tanacetum</taxon>
    </lineage>
</organism>
<evidence type="ECO:0000313" key="1">
    <source>
        <dbReference type="EMBL" id="GEU76379.1"/>
    </source>
</evidence>
<comment type="caution">
    <text evidence="1">The sequence shown here is derived from an EMBL/GenBank/DDBJ whole genome shotgun (WGS) entry which is preliminary data.</text>
</comment>
<gene>
    <name evidence="1" type="ORF">Tci_048357</name>
</gene>
<name>A0A6L2MSP4_TANCI</name>
<accession>A0A6L2MSP4</accession>
<protein>
    <submittedName>
        <fullName evidence="1">Phospholipase-like protein</fullName>
    </submittedName>
</protein>
<sequence length="346" mass="41913">MCRLEEHKMMKALFLKTLQEEVQRRDEKEKLLKYEEDKKKIRHELGNTFAMAEKDRPLNFLNDQDMNLFLKDVTPWVEDISRYNRATDRVHLTNTFDIFLGRQGPRRCRFPWCKDVSVDRRFWESLMCLNPTKKGWIIDEHVELLVNYLWNFRPHDADWAMVGGLSNTRRIKVETKRGKMCRLEEHKMMKALFLKTLQEEVQRRDEKEKLLKYEEDKKKIRHELGNTFAMAEKDRPLNFLNDQDMNLFLKDVTPWVEDISRYNRATDRVHLTNTFDIFLGRQGPRRCRFPWCKDVSVDRRFWESLMCLNPTKKGWIIDEHVELLVNYLWNFRPHDADWAMVGGYFV</sequence>
<dbReference type="AlphaFoldDB" id="A0A6L2MSP4"/>
<dbReference type="EMBL" id="BKCJ010007269">
    <property type="protein sequence ID" value="GEU76379.1"/>
    <property type="molecule type" value="Genomic_DNA"/>
</dbReference>